<evidence type="ECO:0000313" key="1">
    <source>
        <dbReference type="EMBL" id="KAG6401152.1"/>
    </source>
</evidence>
<proteinExistence type="predicted"/>
<keyword evidence="2" id="KW-1185">Reference proteome</keyword>
<protein>
    <submittedName>
        <fullName evidence="1">Uncharacterized protein</fullName>
    </submittedName>
</protein>
<reference evidence="1" key="1">
    <citation type="submission" date="2018-01" db="EMBL/GenBank/DDBJ databases">
        <authorList>
            <person name="Mao J.F."/>
        </authorList>
    </citation>
    <scope>NUCLEOTIDE SEQUENCE</scope>
    <source>
        <strain evidence="1">Huo1</strain>
        <tissue evidence="1">Leaf</tissue>
    </source>
</reference>
<name>A0A8X8WUH4_SALSN</name>
<dbReference type="Proteomes" id="UP000298416">
    <property type="component" value="Unassembled WGS sequence"/>
</dbReference>
<organism evidence="1">
    <name type="scientific">Salvia splendens</name>
    <name type="common">Scarlet sage</name>
    <dbReference type="NCBI Taxonomy" id="180675"/>
    <lineage>
        <taxon>Eukaryota</taxon>
        <taxon>Viridiplantae</taxon>
        <taxon>Streptophyta</taxon>
        <taxon>Embryophyta</taxon>
        <taxon>Tracheophyta</taxon>
        <taxon>Spermatophyta</taxon>
        <taxon>Magnoliopsida</taxon>
        <taxon>eudicotyledons</taxon>
        <taxon>Gunneridae</taxon>
        <taxon>Pentapetalae</taxon>
        <taxon>asterids</taxon>
        <taxon>lamiids</taxon>
        <taxon>Lamiales</taxon>
        <taxon>Lamiaceae</taxon>
        <taxon>Nepetoideae</taxon>
        <taxon>Mentheae</taxon>
        <taxon>Salviinae</taxon>
        <taxon>Salvia</taxon>
        <taxon>Salvia subgen. Calosphace</taxon>
        <taxon>core Calosphace</taxon>
    </lineage>
</organism>
<accession>A0A8X8WUH4</accession>
<gene>
    <name evidence="1" type="ORF">SASPL_137997</name>
</gene>
<dbReference type="EMBL" id="PNBA02000014">
    <property type="protein sequence ID" value="KAG6401152.1"/>
    <property type="molecule type" value="Genomic_DNA"/>
</dbReference>
<sequence length="248" mass="28297">MNGVSYEAQVLLDCRPELKPYVGQEFETLDEGISFYEAYANDCRFDTHRFGHKFYDGVKTWQTIVCSRQGEKFCVEFLVTQKILAIDDLKKDLDTVHYDPSEEPSSSAAQSNDDDIVALFDGMEELSQKLFRGYSTFSALPWDWKQNCISEPNVRRCARNCGREKLGHLDARNLMLFVLLVIGSHVQHVIHLPRIICLEGRSHVDIITHVGLEPFSVSVEQCKEHGLAIPPLQNLQNPDTNSLKTNRH</sequence>
<comment type="caution">
    <text evidence="1">The sequence shown here is derived from an EMBL/GenBank/DDBJ whole genome shotgun (WGS) entry which is preliminary data.</text>
</comment>
<evidence type="ECO:0000313" key="2">
    <source>
        <dbReference type="Proteomes" id="UP000298416"/>
    </source>
</evidence>
<reference evidence="1" key="2">
    <citation type="submission" date="2020-08" db="EMBL/GenBank/DDBJ databases">
        <title>Plant Genome Project.</title>
        <authorList>
            <person name="Zhang R.-G."/>
        </authorList>
    </citation>
    <scope>NUCLEOTIDE SEQUENCE</scope>
    <source>
        <strain evidence="1">Huo1</strain>
        <tissue evidence="1">Leaf</tissue>
    </source>
</reference>
<dbReference type="AlphaFoldDB" id="A0A8X8WUH4"/>